<keyword evidence="5" id="KW-1185">Reference proteome</keyword>
<protein>
    <recommendedName>
        <fullName evidence="3">CAAX prenyl protease 2/Lysostaphin resistance protein A-like domain-containing protein</fullName>
    </recommendedName>
</protein>
<dbReference type="STRING" id="283737.SAMN05660453_0950"/>
<accession>A0A1I1G796</accession>
<dbReference type="AlphaFoldDB" id="A0A1I1G796"/>
<dbReference type="OrthoDB" id="2153421at2"/>
<feature type="transmembrane region" description="Helical" evidence="2">
    <location>
        <begin position="121"/>
        <end position="141"/>
    </location>
</feature>
<dbReference type="InterPro" id="IPR003675">
    <property type="entry name" value="Rce1/LyrA-like_dom"/>
</dbReference>
<dbReference type="GO" id="GO:0080120">
    <property type="term" value="P:CAAX-box protein maturation"/>
    <property type="evidence" value="ECO:0007669"/>
    <property type="project" value="UniProtKB-ARBA"/>
</dbReference>
<proteinExistence type="inferred from homology"/>
<feature type="transmembrane region" description="Helical" evidence="2">
    <location>
        <begin position="7"/>
        <end position="23"/>
    </location>
</feature>
<feature type="domain" description="CAAX prenyl protease 2/Lysostaphin resistance protein A-like" evidence="3">
    <location>
        <begin position="112"/>
        <end position="208"/>
    </location>
</feature>
<evidence type="ECO:0000313" key="4">
    <source>
        <dbReference type="EMBL" id="SFC05738.1"/>
    </source>
</evidence>
<feature type="transmembrane region" description="Helical" evidence="2">
    <location>
        <begin position="67"/>
        <end position="86"/>
    </location>
</feature>
<name>A0A1I1G796_9LACO</name>
<dbReference type="EMBL" id="FOLI01000004">
    <property type="protein sequence ID" value="SFC05738.1"/>
    <property type="molecule type" value="Genomic_DNA"/>
</dbReference>
<sequence length="219" mass="25462">MNIKSRHLNRFPVIIILLVVLALDLKQNWFGQFSHLDTFVIGLILLGTFYDKKTIKRIFQPMQESGWLVFFFFLINYIFDVLWRLFSFSLGVKQEELGHSFDQFFNSQHSLWQLIFVNGRFLFSAVNEELVMIPILLVLYQAFGRGKAAFYGASLIVAVGFALLHFSAYQMAFWIFVPLFVSRLILNQVFWLAKSIRASMYLHFVLDALQVLILLAGSN</sequence>
<keyword evidence="2" id="KW-0812">Transmembrane</keyword>
<evidence type="ECO:0000256" key="2">
    <source>
        <dbReference type="SAM" id="Phobius"/>
    </source>
</evidence>
<evidence type="ECO:0000313" key="5">
    <source>
        <dbReference type="Proteomes" id="UP000199376"/>
    </source>
</evidence>
<feature type="transmembrane region" description="Helical" evidence="2">
    <location>
        <begin position="172"/>
        <end position="193"/>
    </location>
</feature>
<dbReference type="RefSeq" id="WP_091502532.1">
    <property type="nucleotide sequence ID" value="NZ_FOLI01000004.1"/>
</dbReference>
<feature type="transmembrane region" description="Helical" evidence="2">
    <location>
        <begin position="29"/>
        <end position="46"/>
    </location>
</feature>
<feature type="transmembrane region" description="Helical" evidence="2">
    <location>
        <begin position="148"/>
        <end position="166"/>
    </location>
</feature>
<comment type="similarity">
    <text evidence="1">Belongs to the UPF0177 family.</text>
</comment>
<gene>
    <name evidence="4" type="ORF">SAMN05660453_0950</name>
</gene>
<keyword evidence="2" id="KW-1133">Transmembrane helix</keyword>
<dbReference type="Pfam" id="PF02517">
    <property type="entry name" value="Rce1-like"/>
    <property type="match status" value="1"/>
</dbReference>
<dbReference type="Proteomes" id="UP000199376">
    <property type="component" value="Unassembled WGS sequence"/>
</dbReference>
<reference evidence="5" key="1">
    <citation type="submission" date="2016-10" db="EMBL/GenBank/DDBJ databases">
        <authorList>
            <person name="Varghese N."/>
            <person name="Submissions S."/>
        </authorList>
    </citation>
    <scope>NUCLEOTIDE SEQUENCE [LARGE SCALE GENOMIC DNA]</scope>
    <source>
        <strain evidence="5">DSM 19113</strain>
    </source>
</reference>
<keyword evidence="2" id="KW-0472">Membrane</keyword>
<evidence type="ECO:0000256" key="1">
    <source>
        <dbReference type="ARBA" id="ARBA00009067"/>
    </source>
</evidence>
<evidence type="ECO:0000259" key="3">
    <source>
        <dbReference type="Pfam" id="PF02517"/>
    </source>
</evidence>
<dbReference type="GO" id="GO:0004175">
    <property type="term" value="F:endopeptidase activity"/>
    <property type="evidence" value="ECO:0007669"/>
    <property type="project" value="UniProtKB-ARBA"/>
</dbReference>
<organism evidence="4 5">
    <name type="scientific">Fructobacillus durionis</name>
    <dbReference type="NCBI Taxonomy" id="283737"/>
    <lineage>
        <taxon>Bacteria</taxon>
        <taxon>Bacillati</taxon>
        <taxon>Bacillota</taxon>
        <taxon>Bacilli</taxon>
        <taxon>Lactobacillales</taxon>
        <taxon>Lactobacillaceae</taxon>
        <taxon>Fructobacillus</taxon>
    </lineage>
</organism>